<sequence>MVATLSKRFKDLEYIEILRLFKNTKNSTTTIQFNSLNIPVITERSFLDEVVEEGEIHIIATLEFSFLSKKLFRTTKDGEWKQNEIKILKTQTGNVIGFKKMMTLHNEQSQKRMFEYSLSSENDQNVEDSSIILRHFLSDKGHSRRKHHDDINDGFIIKQTSSSSRNKSPTQVAVVSLQQQPQQQQQPRNPKSSSSSPISVSITPPYPPTPLLQPQFQPYPQFNEISSSSAAEYNQQIQNYQYQLQQQQLMFHNQHHNQMNNNSNARPIYQPTQQQQQQQHQQQQQPSSSSSSFFQQAPDTIIMSDASSTHGSPNLFASEKVSSPSSSTYHQFSPETTSNIHPDVASKSQQQSSLLNYRRSQSPYQRPPSPYQRPSTPQKQGPSSPLHIHTNNNTEVVHPIPFDFEGLRQNFESFGSRITNN</sequence>
<evidence type="ECO:0000256" key="1">
    <source>
        <dbReference type="SAM" id="MobiDB-lite"/>
    </source>
</evidence>
<feature type="compositionally biased region" description="Low complexity" evidence="1">
    <location>
        <begin position="212"/>
        <end position="221"/>
    </location>
</feature>
<dbReference type="KEGG" id="dfa:DFA_04903"/>
<accession>F4PMC3</accession>
<keyword evidence="3" id="KW-1185">Reference proteome</keyword>
<feature type="region of interest" description="Disordered" evidence="1">
    <location>
        <begin position="157"/>
        <end position="221"/>
    </location>
</feature>
<dbReference type="RefSeq" id="XP_004360624.1">
    <property type="nucleotide sequence ID" value="XM_004360567.1"/>
</dbReference>
<gene>
    <name evidence="2" type="ORF">DFA_04903</name>
</gene>
<feature type="compositionally biased region" description="Polar residues" evidence="1">
    <location>
        <begin position="320"/>
        <end position="355"/>
    </location>
</feature>
<dbReference type="GeneID" id="14875620"/>
<feature type="region of interest" description="Disordered" evidence="1">
    <location>
        <begin position="257"/>
        <end position="391"/>
    </location>
</feature>
<protein>
    <submittedName>
        <fullName evidence="2">Uncharacterized protein</fullName>
    </submittedName>
</protein>
<dbReference type="STRING" id="1054147.F4PMC3"/>
<dbReference type="OrthoDB" id="21203at2759"/>
<feature type="compositionally biased region" description="Polar residues" evidence="1">
    <location>
        <begin position="379"/>
        <end position="391"/>
    </location>
</feature>
<dbReference type="Proteomes" id="UP000007797">
    <property type="component" value="Unassembled WGS sequence"/>
</dbReference>
<proteinExistence type="predicted"/>
<dbReference type="AlphaFoldDB" id="F4PMC3"/>
<feature type="compositionally biased region" description="Polar residues" evidence="1">
    <location>
        <begin position="158"/>
        <end position="173"/>
    </location>
</feature>
<name>F4PMC3_CACFS</name>
<evidence type="ECO:0000313" key="2">
    <source>
        <dbReference type="EMBL" id="EGG22773.1"/>
    </source>
</evidence>
<reference evidence="3" key="1">
    <citation type="journal article" date="2011" name="Genome Res.">
        <title>Phylogeny-wide analysis of social amoeba genomes highlights ancient origins for complex intercellular communication.</title>
        <authorList>
            <person name="Heidel A.J."/>
            <person name="Lawal H.M."/>
            <person name="Felder M."/>
            <person name="Schilde C."/>
            <person name="Helps N.R."/>
            <person name="Tunggal B."/>
            <person name="Rivero F."/>
            <person name="John U."/>
            <person name="Schleicher M."/>
            <person name="Eichinger L."/>
            <person name="Platzer M."/>
            <person name="Noegel A.A."/>
            <person name="Schaap P."/>
            <person name="Gloeckner G."/>
        </authorList>
    </citation>
    <scope>NUCLEOTIDE SEQUENCE [LARGE SCALE GENOMIC DNA]</scope>
    <source>
        <strain evidence="3">SH3</strain>
    </source>
</reference>
<evidence type="ECO:0000313" key="3">
    <source>
        <dbReference type="Proteomes" id="UP000007797"/>
    </source>
</evidence>
<dbReference type="EMBL" id="GL883008">
    <property type="protein sequence ID" value="EGG22773.1"/>
    <property type="molecule type" value="Genomic_DNA"/>
</dbReference>
<feature type="compositionally biased region" description="Low complexity" evidence="1">
    <location>
        <begin position="270"/>
        <end position="296"/>
    </location>
</feature>
<organism evidence="2 3">
    <name type="scientific">Cavenderia fasciculata</name>
    <name type="common">Slime mold</name>
    <name type="synonym">Dictyostelium fasciculatum</name>
    <dbReference type="NCBI Taxonomy" id="261658"/>
    <lineage>
        <taxon>Eukaryota</taxon>
        <taxon>Amoebozoa</taxon>
        <taxon>Evosea</taxon>
        <taxon>Eumycetozoa</taxon>
        <taxon>Dictyostelia</taxon>
        <taxon>Acytosteliales</taxon>
        <taxon>Cavenderiaceae</taxon>
        <taxon>Cavenderia</taxon>
    </lineage>
</organism>
<feature type="compositionally biased region" description="Low complexity" evidence="1">
    <location>
        <begin position="175"/>
        <end position="203"/>
    </location>
</feature>